<dbReference type="EMBL" id="CP064030">
    <property type="protein sequence ID" value="QRN52419.1"/>
    <property type="molecule type" value="Genomic_DNA"/>
</dbReference>
<keyword evidence="2" id="KW-1185">Reference proteome</keyword>
<organism evidence="1 2">
    <name type="scientific">Dyella caseinilytica</name>
    <dbReference type="NCBI Taxonomy" id="1849581"/>
    <lineage>
        <taxon>Bacteria</taxon>
        <taxon>Pseudomonadati</taxon>
        <taxon>Pseudomonadota</taxon>
        <taxon>Gammaproteobacteria</taxon>
        <taxon>Lysobacterales</taxon>
        <taxon>Rhodanobacteraceae</taxon>
        <taxon>Dyella</taxon>
    </lineage>
</organism>
<accession>A0ABX7GR70</accession>
<dbReference type="Proteomes" id="UP000663181">
    <property type="component" value="Chromosome"/>
</dbReference>
<gene>
    <name evidence="1" type="ORF">ISN74_13130</name>
</gene>
<protein>
    <submittedName>
        <fullName evidence="1">Uncharacterized protein</fullName>
    </submittedName>
</protein>
<sequence length="63" mass="7117">MNQQPSDKVISHDGDTWRVLAQGRVNEDGDTYCHLASTTRFRVQRNGRVPVQMVDYIAAEVLA</sequence>
<name>A0ABX7GR70_9GAMM</name>
<evidence type="ECO:0000313" key="1">
    <source>
        <dbReference type="EMBL" id="QRN52419.1"/>
    </source>
</evidence>
<reference evidence="1 2" key="1">
    <citation type="submission" date="2020-10" db="EMBL/GenBank/DDBJ databases">
        <title>Phylogeny of dyella-like bacteria.</title>
        <authorList>
            <person name="Fu J."/>
        </authorList>
    </citation>
    <scope>NUCLEOTIDE SEQUENCE [LARGE SCALE GENOMIC DNA]</scope>
    <source>
        <strain evidence="1 2">DHOB09</strain>
    </source>
</reference>
<evidence type="ECO:0000313" key="2">
    <source>
        <dbReference type="Proteomes" id="UP000663181"/>
    </source>
</evidence>
<proteinExistence type="predicted"/>
<dbReference type="RefSeq" id="WP_188799667.1">
    <property type="nucleotide sequence ID" value="NZ_BMIZ01000002.1"/>
</dbReference>